<keyword evidence="1" id="KW-0472">Membrane</keyword>
<keyword evidence="1" id="KW-0812">Transmembrane</keyword>
<evidence type="ECO:0000313" key="3">
    <source>
        <dbReference type="Proteomes" id="UP001211065"/>
    </source>
</evidence>
<keyword evidence="1" id="KW-1133">Transmembrane helix</keyword>
<keyword evidence="3" id="KW-1185">Reference proteome</keyword>
<name>A0AAD5XWD3_9FUNG</name>
<dbReference type="Proteomes" id="UP001211065">
    <property type="component" value="Unassembled WGS sequence"/>
</dbReference>
<comment type="caution">
    <text evidence="2">The sequence shown here is derived from an EMBL/GenBank/DDBJ whole genome shotgun (WGS) entry which is preliminary data.</text>
</comment>
<feature type="transmembrane region" description="Helical" evidence="1">
    <location>
        <begin position="13"/>
        <end position="33"/>
    </location>
</feature>
<dbReference type="AlphaFoldDB" id="A0AAD5XWD3"/>
<gene>
    <name evidence="2" type="ORF">HK099_003064</name>
</gene>
<evidence type="ECO:0000313" key="2">
    <source>
        <dbReference type="EMBL" id="KAJ3199654.1"/>
    </source>
</evidence>
<proteinExistence type="predicted"/>
<evidence type="ECO:0000256" key="1">
    <source>
        <dbReference type="SAM" id="Phobius"/>
    </source>
</evidence>
<reference evidence="2" key="1">
    <citation type="submission" date="2020-05" db="EMBL/GenBank/DDBJ databases">
        <title>Phylogenomic resolution of chytrid fungi.</title>
        <authorList>
            <person name="Stajich J.E."/>
            <person name="Amses K."/>
            <person name="Simmons R."/>
            <person name="Seto K."/>
            <person name="Myers J."/>
            <person name="Bonds A."/>
            <person name="Quandt C.A."/>
            <person name="Barry K."/>
            <person name="Liu P."/>
            <person name="Grigoriev I."/>
            <person name="Longcore J.E."/>
            <person name="James T.Y."/>
        </authorList>
    </citation>
    <scope>NUCLEOTIDE SEQUENCE</scope>
    <source>
        <strain evidence="2">JEL0476</strain>
    </source>
</reference>
<sequence length="53" mass="5911">MTVIDFIITKNPIGWNSIVGCLFILFGFILLNLSDTPKHPVEAVIGEDEPLLR</sequence>
<organism evidence="2 3">
    <name type="scientific">Clydaea vesicula</name>
    <dbReference type="NCBI Taxonomy" id="447962"/>
    <lineage>
        <taxon>Eukaryota</taxon>
        <taxon>Fungi</taxon>
        <taxon>Fungi incertae sedis</taxon>
        <taxon>Chytridiomycota</taxon>
        <taxon>Chytridiomycota incertae sedis</taxon>
        <taxon>Chytridiomycetes</taxon>
        <taxon>Lobulomycetales</taxon>
        <taxon>Lobulomycetaceae</taxon>
        <taxon>Clydaea</taxon>
    </lineage>
</organism>
<accession>A0AAD5XWD3</accession>
<dbReference type="EMBL" id="JADGJW010002066">
    <property type="protein sequence ID" value="KAJ3199654.1"/>
    <property type="molecule type" value="Genomic_DNA"/>
</dbReference>
<protein>
    <submittedName>
        <fullName evidence="2">Uncharacterized protein</fullName>
    </submittedName>
</protein>